<dbReference type="AlphaFoldDB" id="A0A545TXE5"/>
<name>A0A545TXE5_9PROT</name>
<evidence type="ECO:0000313" key="1">
    <source>
        <dbReference type="EMBL" id="TQV81877.1"/>
    </source>
</evidence>
<gene>
    <name evidence="1" type="ORF">FKG95_06460</name>
</gene>
<sequence length="374" mass="40554">MPSNDVFTHVGSPGQKEEAVRAHFRAQGKVCGSMGSPFTAGLIGTAAEKLTTDTAVGTRVLQWQGTPSDDALALRFAAGLHWLALCGLDEDLADLYGGDAVVGQAPASWDRIEQAMEHHGPALMRFIQGPPQTNEVGRSGVLFAGFMAIAGRTGQPLSLREIGSSAGLNLNWHRYGYAPSGIDTKWGNLDGPVLLRPDWKGPAPAVVEVEIADAIGCDLNPANLDAIGSEVPTSNEANRLLAYIWPDQKERLQRMRGALSIAGEHPPKVERASAAKWLRRIVPEQTTGTTQVLFHSIVWQYLPEEERAGIKAVIDQAASVATKEKPFAWLRMEPSVSGKCAELRLSLSPDAPKRHAERHLADVCYHGKWIRWLG</sequence>
<comment type="caution">
    <text evidence="1">The sequence shown here is derived from an EMBL/GenBank/DDBJ whole genome shotgun (WGS) entry which is preliminary data.</text>
</comment>
<dbReference type="Pfam" id="PF10094">
    <property type="entry name" value="DUF2332"/>
    <property type="match status" value="1"/>
</dbReference>
<dbReference type="Proteomes" id="UP000315252">
    <property type="component" value="Unassembled WGS sequence"/>
</dbReference>
<dbReference type="OrthoDB" id="7666987at2"/>
<reference evidence="1 2" key="1">
    <citation type="submission" date="2019-06" db="EMBL/GenBank/DDBJ databases">
        <title>Whole genome sequence for Rhodospirillaceae sp. R148.</title>
        <authorList>
            <person name="Wang G."/>
        </authorList>
    </citation>
    <scope>NUCLEOTIDE SEQUENCE [LARGE SCALE GENOMIC DNA]</scope>
    <source>
        <strain evidence="1 2">R148</strain>
    </source>
</reference>
<proteinExistence type="predicted"/>
<dbReference type="PIRSF" id="PIRSF012608">
    <property type="entry name" value="UCP012608"/>
    <property type="match status" value="1"/>
</dbReference>
<dbReference type="EMBL" id="VHSH01000002">
    <property type="protein sequence ID" value="TQV81877.1"/>
    <property type="molecule type" value="Genomic_DNA"/>
</dbReference>
<dbReference type="InterPro" id="IPR011200">
    <property type="entry name" value="UCP012608"/>
</dbReference>
<evidence type="ECO:0000313" key="2">
    <source>
        <dbReference type="Proteomes" id="UP000315252"/>
    </source>
</evidence>
<protein>
    <submittedName>
        <fullName evidence="1">DUF2332 family protein</fullName>
    </submittedName>
</protein>
<dbReference type="RefSeq" id="WP_142895508.1">
    <property type="nucleotide sequence ID" value="NZ_ML660053.1"/>
</dbReference>
<keyword evidence="2" id="KW-1185">Reference proteome</keyword>
<organism evidence="1 2">
    <name type="scientific">Denitrobaculum tricleocarpae</name>
    <dbReference type="NCBI Taxonomy" id="2591009"/>
    <lineage>
        <taxon>Bacteria</taxon>
        <taxon>Pseudomonadati</taxon>
        <taxon>Pseudomonadota</taxon>
        <taxon>Alphaproteobacteria</taxon>
        <taxon>Rhodospirillales</taxon>
        <taxon>Rhodospirillaceae</taxon>
        <taxon>Denitrobaculum</taxon>
    </lineage>
</organism>
<accession>A0A545TXE5</accession>